<accession>A0A2K2U377</accession>
<dbReference type="CDD" id="cd12082">
    <property type="entry name" value="MATE_like"/>
    <property type="match status" value="1"/>
</dbReference>
<sequence length="453" mass="49027">MQIGVTNLDKTIKLNALGSYAVKGLSMLVGLAAVPAYMRYFDNSTVLGTWYTIQTMLQWVLMFDLGIGNGLRNELVTALVKDDKEAAGGYVSSSYRLMGVVCLLLAIIVSLLAIFVPWNAVLNIGEGLVSSRALSACMAIVGIGVVLQLFLQLVNGVLYALQLSSVVNALGLVSNALILAFILVVPGSNDESNLLMLGLANVACMILPPMVATVIVFRKNLLGAKVSWSSFEWIYAKRTLSTGLVILVLQVTWMIVASTHSLLISLFRDPSEVVEYQIYYKVYYTLGSIAAIALVPIWSAVTMAATQGRYGWIISTYKRCLLLALGVGAVCLVSAPFVQFGFDLWLGDSSVPVNLWYVAIMSLYSVAFVLQNVNTSIGNGLSYFKVQLLLMGIAAILMVPLSWALCNALGGWIGVVLATVLAILPFQFVEPVACIRHLRKLGQSKMVGKNQKE</sequence>
<feature type="transmembrane region" description="Helical" evidence="6">
    <location>
        <begin position="166"/>
        <end position="188"/>
    </location>
</feature>
<dbReference type="GO" id="GO:0005886">
    <property type="term" value="C:plasma membrane"/>
    <property type="evidence" value="ECO:0007669"/>
    <property type="project" value="UniProtKB-SubCell"/>
</dbReference>
<feature type="transmembrane region" description="Helical" evidence="6">
    <location>
        <begin position="133"/>
        <end position="154"/>
    </location>
</feature>
<evidence type="ECO:0008006" key="9">
    <source>
        <dbReference type="Google" id="ProtNLM"/>
    </source>
</evidence>
<gene>
    <name evidence="7" type="ORF">C2L80_10030</name>
</gene>
<dbReference type="Proteomes" id="UP000236488">
    <property type="component" value="Unassembled WGS sequence"/>
</dbReference>
<keyword evidence="3 6" id="KW-0812">Transmembrane</keyword>
<name>A0A2K2U377_9ACTN</name>
<dbReference type="PANTHER" id="PTHR30250:SF11">
    <property type="entry name" value="O-ANTIGEN TRANSPORTER-RELATED"/>
    <property type="match status" value="1"/>
</dbReference>
<feature type="transmembrane region" description="Helical" evidence="6">
    <location>
        <begin position="50"/>
        <end position="71"/>
    </location>
</feature>
<dbReference type="InterPro" id="IPR050833">
    <property type="entry name" value="Poly_Biosynth_Transport"/>
</dbReference>
<evidence type="ECO:0000256" key="2">
    <source>
        <dbReference type="ARBA" id="ARBA00022475"/>
    </source>
</evidence>
<feature type="transmembrane region" description="Helical" evidence="6">
    <location>
        <begin position="282"/>
        <end position="301"/>
    </location>
</feature>
<evidence type="ECO:0000313" key="8">
    <source>
        <dbReference type="Proteomes" id="UP000236488"/>
    </source>
</evidence>
<reference evidence="7 8" key="1">
    <citation type="journal article" date="2018" name="Int. J. Syst. Evol. Microbiol.">
        <title>Rubneribacter badeniensis gen. nov., sp. nov. and Enteroscipio rubneri gen. nov., sp. nov., new members of the Eggerthellaceae isolated from human faeces.</title>
        <authorList>
            <person name="Danylec N."/>
            <person name="Gobl A."/>
            <person name="Stoll D.A."/>
            <person name="Hetzer B."/>
            <person name="Kulling S.E."/>
            <person name="Huch M."/>
        </authorList>
    </citation>
    <scope>NUCLEOTIDE SEQUENCE [LARGE SCALE GENOMIC DNA]</scope>
    <source>
        <strain evidence="7 8">ResAG-85</strain>
    </source>
</reference>
<feature type="transmembrane region" description="Helical" evidence="6">
    <location>
        <begin position="20"/>
        <end position="38"/>
    </location>
</feature>
<feature type="transmembrane region" description="Helical" evidence="6">
    <location>
        <begin position="354"/>
        <end position="374"/>
    </location>
</feature>
<feature type="transmembrane region" description="Helical" evidence="6">
    <location>
        <begin position="97"/>
        <end position="121"/>
    </location>
</feature>
<comment type="subcellular location">
    <subcellularLocation>
        <location evidence="1">Cell membrane</location>
        <topology evidence="1">Multi-pass membrane protein</topology>
    </subcellularLocation>
</comment>
<evidence type="ECO:0000313" key="7">
    <source>
        <dbReference type="EMBL" id="PNV64787.1"/>
    </source>
</evidence>
<proteinExistence type="predicted"/>
<keyword evidence="4 6" id="KW-1133">Transmembrane helix</keyword>
<organism evidence="7 8">
    <name type="scientific">Rubneribacter badeniensis</name>
    <dbReference type="NCBI Taxonomy" id="2070688"/>
    <lineage>
        <taxon>Bacteria</taxon>
        <taxon>Bacillati</taxon>
        <taxon>Actinomycetota</taxon>
        <taxon>Coriobacteriia</taxon>
        <taxon>Eggerthellales</taxon>
        <taxon>Eggerthellaceae</taxon>
        <taxon>Rubneribacter</taxon>
    </lineage>
</organism>
<dbReference type="AlphaFoldDB" id="A0A2K2U377"/>
<dbReference type="EMBL" id="PPEL01000067">
    <property type="protein sequence ID" value="PNV64787.1"/>
    <property type="molecule type" value="Genomic_DNA"/>
</dbReference>
<feature type="transmembrane region" description="Helical" evidence="6">
    <location>
        <begin position="386"/>
        <end position="405"/>
    </location>
</feature>
<keyword evidence="8" id="KW-1185">Reference proteome</keyword>
<evidence type="ECO:0000256" key="4">
    <source>
        <dbReference type="ARBA" id="ARBA00022989"/>
    </source>
</evidence>
<dbReference type="PANTHER" id="PTHR30250">
    <property type="entry name" value="PST FAMILY PREDICTED COLANIC ACID TRANSPORTER"/>
    <property type="match status" value="1"/>
</dbReference>
<feature type="transmembrane region" description="Helical" evidence="6">
    <location>
        <begin position="321"/>
        <end position="342"/>
    </location>
</feature>
<keyword evidence="2" id="KW-1003">Cell membrane</keyword>
<evidence type="ECO:0000256" key="5">
    <source>
        <dbReference type="ARBA" id="ARBA00023136"/>
    </source>
</evidence>
<protein>
    <recommendedName>
        <fullName evidence="9">Polysaccharide biosynthesis protein</fullName>
    </recommendedName>
</protein>
<evidence type="ECO:0000256" key="3">
    <source>
        <dbReference type="ARBA" id="ARBA00022692"/>
    </source>
</evidence>
<comment type="caution">
    <text evidence="7">The sequence shown here is derived from an EMBL/GenBank/DDBJ whole genome shotgun (WGS) entry which is preliminary data.</text>
</comment>
<feature type="transmembrane region" description="Helical" evidence="6">
    <location>
        <begin position="194"/>
        <end position="217"/>
    </location>
</feature>
<keyword evidence="5 6" id="KW-0472">Membrane</keyword>
<evidence type="ECO:0000256" key="1">
    <source>
        <dbReference type="ARBA" id="ARBA00004651"/>
    </source>
</evidence>
<feature type="transmembrane region" description="Helical" evidence="6">
    <location>
        <begin position="238"/>
        <end position="262"/>
    </location>
</feature>
<feature type="transmembrane region" description="Helical" evidence="6">
    <location>
        <begin position="411"/>
        <end position="435"/>
    </location>
</feature>
<evidence type="ECO:0000256" key="6">
    <source>
        <dbReference type="SAM" id="Phobius"/>
    </source>
</evidence>